<dbReference type="RefSeq" id="WP_133575560.1">
    <property type="nucleotide sequence ID" value="NZ_SNYC01000004.1"/>
</dbReference>
<dbReference type="Proteomes" id="UP000295620">
    <property type="component" value="Unassembled WGS sequence"/>
</dbReference>
<dbReference type="PROSITE" id="PS51725">
    <property type="entry name" value="ABM"/>
    <property type="match status" value="1"/>
</dbReference>
<dbReference type="GO" id="GO:0004497">
    <property type="term" value="F:monooxygenase activity"/>
    <property type="evidence" value="ECO:0007669"/>
    <property type="project" value="UniProtKB-KW"/>
</dbReference>
<reference evidence="2 3" key="1">
    <citation type="submission" date="2019-03" db="EMBL/GenBank/DDBJ databases">
        <title>Genomic Encyclopedia of Archaeal and Bacterial Type Strains, Phase II (KMG-II): from individual species to whole genera.</title>
        <authorList>
            <person name="Goeker M."/>
        </authorList>
    </citation>
    <scope>NUCLEOTIDE SEQUENCE [LARGE SCALE GENOMIC DNA]</scope>
    <source>
        <strain evidence="2 3">DSM 19035</strain>
    </source>
</reference>
<keyword evidence="2" id="KW-0560">Oxidoreductase</keyword>
<dbReference type="SUPFAM" id="SSF54909">
    <property type="entry name" value="Dimeric alpha+beta barrel"/>
    <property type="match status" value="1"/>
</dbReference>
<proteinExistence type="predicted"/>
<evidence type="ECO:0000313" key="2">
    <source>
        <dbReference type="EMBL" id="TDQ09480.1"/>
    </source>
</evidence>
<dbReference type="Pfam" id="PF03992">
    <property type="entry name" value="ABM"/>
    <property type="match status" value="1"/>
</dbReference>
<evidence type="ECO:0000259" key="1">
    <source>
        <dbReference type="PROSITE" id="PS51725"/>
    </source>
</evidence>
<dbReference type="PANTHER" id="PTHR33336:SF3">
    <property type="entry name" value="ABM DOMAIN-CONTAINING PROTEIN"/>
    <property type="match status" value="1"/>
</dbReference>
<organism evidence="2 3">
    <name type="scientific">Pedobacter metabolipauper</name>
    <dbReference type="NCBI Taxonomy" id="425513"/>
    <lineage>
        <taxon>Bacteria</taxon>
        <taxon>Pseudomonadati</taxon>
        <taxon>Bacteroidota</taxon>
        <taxon>Sphingobacteriia</taxon>
        <taxon>Sphingobacteriales</taxon>
        <taxon>Sphingobacteriaceae</taxon>
        <taxon>Pedobacter</taxon>
    </lineage>
</organism>
<feature type="domain" description="ABM" evidence="1">
    <location>
        <begin position="6"/>
        <end position="98"/>
    </location>
</feature>
<evidence type="ECO:0000313" key="3">
    <source>
        <dbReference type="Proteomes" id="UP000295620"/>
    </source>
</evidence>
<name>A0A4R6SUQ8_9SPHI</name>
<gene>
    <name evidence="2" type="ORF">ATK78_1635</name>
</gene>
<sequence length="107" mass="12294">MSQKPIYAFAKWRVKEGQLDTVLNLLTEVVKKSTGEEGNLFYKVHQSNSDANTLILFEGYNDEEALEEHRNSEHFQKIVVGEIVPLLQDREVILTTRLDFGEQDAIN</sequence>
<keyword evidence="2" id="KW-0503">Monooxygenase</keyword>
<accession>A0A4R6SUQ8</accession>
<dbReference type="Gene3D" id="3.30.70.100">
    <property type="match status" value="1"/>
</dbReference>
<dbReference type="InterPro" id="IPR007138">
    <property type="entry name" value="ABM_dom"/>
</dbReference>
<keyword evidence="3" id="KW-1185">Reference proteome</keyword>
<dbReference type="InterPro" id="IPR050744">
    <property type="entry name" value="AI-2_Isomerase_LsrG"/>
</dbReference>
<dbReference type="PANTHER" id="PTHR33336">
    <property type="entry name" value="QUINOL MONOOXYGENASE YGIN-RELATED"/>
    <property type="match status" value="1"/>
</dbReference>
<comment type="caution">
    <text evidence="2">The sequence shown here is derived from an EMBL/GenBank/DDBJ whole genome shotgun (WGS) entry which is preliminary data.</text>
</comment>
<dbReference type="OrthoDB" id="964493at2"/>
<protein>
    <submittedName>
        <fullName evidence="2">Quinol monooxygenase YgiN</fullName>
    </submittedName>
</protein>
<dbReference type="InterPro" id="IPR011008">
    <property type="entry name" value="Dimeric_a/b-barrel"/>
</dbReference>
<dbReference type="EMBL" id="SNYC01000004">
    <property type="protein sequence ID" value="TDQ09480.1"/>
    <property type="molecule type" value="Genomic_DNA"/>
</dbReference>
<dbReference type="AlphaFoldDB" id="A0A4R6SUQ8"/>
<dbReference type="GO" id="GO:0005829">
    <property type="term" value="C:cytosol"/>
    <property type="evidence" value="ECO:0007669"/>
    <property type="project" value="TreeGrafter"/>
</dbReference>